<feature type="binding site" evidence="8">
    <location>
        <position position="198"/>
    </location>
    <ligand>
        <name>Fe(2+)</name>
        <dbReference type="ChEBI" id="CHEBI:29033"/>
    </ligand>
</feature>
<dbReference type="InterPro" id="IPR033644">
    <property type="entry name" value="Ferrochelatase_C"/>
</dbReference>
<evidence type="ECO:0000256" key="4">
    <source>
        <dbReference type="ARBA" id="ARBA00023133"/>
    </source>
</evidence>
<proteinExistence type="inferred from homology"/>
<feature type="binding site" evidence="8">
    <location>
        <position position="276"/>
    </location>
    <ligand>
        <name>Fe(2+)</name>
        <dbReference type="ChEBI" id="CHEBI:29033"/>
    </ligand>
</feature>
<dbReference type="GO" id="GO:0004325">
    <property type="term" value="F:ferrochelatase activity"/>
    <property type="evidence" value="ECO:0007669"/>
    <property type="project" value="UniProtKB-UniRule"/>
</dbReference>
<dbReference type="HAMAP" id="MF_00323">
    <property type="entry name" value="Ferrochelatase"/>
    <property type="match status" value="1"/>
</dbReference>
<evidence type="ECO:0000256" key="2">
    <source>
        <dbReference type="ARBA" id="ARBA00022490"/>
    </source>
</evidence>
<keyword evidence="8" id="KW-0479">Metal-binding</keyword>
<dbReference type="STRING" id="1229831.M832_09390"/>
<comment type="pathway">
    <text evidence="8 9">Porphyrin-containing compound metabolism; protoheme biosynthesis; protoheme from protoporphyrin-IX: step 1/1.</text>
</comment>
<accession>W8JGX9</accession>
<evidence type="ECO:0000313" key="11">
    <source>
        <dbReference type="Proteomes" id="UP000019433"/>
    </source>
</evidence>
<evidence type="ECO:0000313" key="10">
    <source>
        <dbReference type="EMBL" id="AHK63786.1"/>
    </source>
</evidence>
<comment type="catalytic activity">
    <reaction evidence="7">
        <text>Fe-coproporphyrin III + 2 H(+) = coproporphyrin III + Fe(2+)</text>
        <dbReference type="Rhea" id="RHEA:49572"/>
        <dbReference type="ChEBI" id="CHEBI:15378"/>
        <dbReference type="ChEBI" id="CHEBI:29033"/>
        <dbReference type="ChEBI" id="CHEBI:68438"/>
        <dbReference type="ChEBI" id="CHEBI:131725"/>
        <dbReference type="EC" id="4.99.1.9"/>
    </reaction>
    <physiologicalReaction direction="right-to-left" evidence="7">
        <dbReference type="Rhea" id="RHEA:49574"/>
    </physiologicalReaction>
</comment>
<comment type="function">
    <text evidence="8 9">Catalyzes the ferrous insertion into protoporphyrin IX.</text>
</comment>
<protein>
    <recommendedName>
        <fullName evidence="8 9">Ferrochelatase</fullName>
        <ecNumber evidence="8 9">4.98.1.1</ecNumber>
    </recommendedName>
    <alternativeName>
        <fullName evidence="8">Heme synthase</fullName>
    </alternativeName>
    <alternativeName>
        <fullName evidence="8">Protoheme ferro-lyase</fullName>
    </alternativeName>
</protein>
<dbReference type="InterPro" id="IPR001015">
    <property type="entry name" value="Ferrochelatase"/>
</dbReference>
<keyword evidence="2 8" id="KW-0963">Cytoplasm</keyword>
<dbReference type="Gene3D" id="3.40.50.1400">
    <property type="match status" value="2"/>
</dbReference>
<keyword evidence="3 8" id="KW-0408">Iron</keyword>
<dbReference type="AlphaFoldDB" id="W8JGX9"/>
<dbReference type="CDD" id="cd00419">
    <property type="entry name" value="Ferrochelatase_C"/>
    <property type="match status" value="1"/>
</dbReference>
<comment type="catalytic activity">
    <reaction evidence="8 9">
        <text>heme b + 2 H(+) = protoporphyrin IX + Fe(2+)</text>
        <dbReference type="Rhea" id="RHEA:22584"/>
        <dbReference type="ChEBI" id="CHEBI:15378"/>
        <dbReference type="ChEBI" id="CHEBI:29033"/>
        <dbReference type="ChEBI" id="CHEBI:57306"/>
        <dbReference type="ChEBI" id="CHEBI:60344"/>
        <dbReference type="EC" id="4.98.1.1"/>
    </reaction>
</comment>
<dbReference type="Proteomes" id="UP000019433">
    <property type="component" value="Chromosome"/>
</dbReference>
<name>W8JGX9_9CHLA</name>
<dbReference type="Pfam" id="PF00762">
    <property type="entry name" value="Ferrochelatase"/>
    <property type="match status" value="1"/>
</dbReference>
<evidence type="ECO:0000256" key="8">
    <source>
        <dbReference type="HAMAP-Rule" id="MF_00323"/>
    </source>
</evidence>
<keyword evidence="5 8" id="KW-0456">Lyase</keyword>
<keyword evidence="4 8" id="KW-0350">Heme biosynthesis</keyword>
<dbReference type="eggNOG" id="COG0276">
    <property type="taxonomic scope" value="Bacteria"/>
</dbReference>
<dbReference type="PATRIC" id="fig|1229831.3.peg.940"/>
<evidence type="ECO:0000256" key="7">
    <source>
        <dbReference type="ARBA" id="ARBA00024536"/>
    </source>
</evidence>
<comment type="similarity">
    <text evidence="1 8 9">Belongs to the ferrochelatase family.</text>
</comment>
<dbReference type="SUPFAM" id="SSF53800">
    <property type="entry name" value="Chelatase"/>
    <property type="match status" value="1"/>
</dbReference>
<dbReference type="PANTHER" id="PTHR11108:SF1">
    <property type="entry name" value="FERROCHELATASE, MITOCHONDRIAL"/>
    <property type="match status" value="1"/>
</dbReference>
<gene>
    <name evidence="8 10" type="primary">hemH</name>
    <name evidence="10" type="ORF">M832_09390</name>
</gene>
<dbReference type="PROSITE" id="PS00534">
    <property type="entry name" value="FERROCHELATASE"/>
    <property type="match status" value="1"/>
</dbReference>
<evidence type="ECO:0000256" key="3">
    <source>
        <dbReference type="ARBA" id="ARBA00023004"/>
    </source>
</evidence>
<dbReference type="PANTHER" id="PTHR11108">
    <property type="entry name" value="FERROCHELATASE"/>
    <property type="match status" value="1"/>
</dbReference>
<dbReference type="KEGG" id="cav:M832_09390"/>
<comment type="subcellular location">
    <subcellularLocation>
        <location evidence="8 9">Cytoplasm</location>
    </subcellularLocation>
</comment>
<dbReference type="NCBIfam" id="TIGR00109">
    <property type="entry name" value="hemH"/>
    <property type="match status" value="1"/>
</dbReference>
<reference evidence="10 11" key="1">
    <citation type="journal article" date="2014" name="Syst. Appl. Microbiol.">
        <title>Evidence for the existence of two new members of the family Chlamydiaceae and proposal of Chlamydia avium sp. nov. and Chlamydia gallinacea sp. nov.</title>
        <authorList>
            <person name="Sachse K."/>
            <person name="Laroucau K."/>
            <person name="Riege K."/>
            <person name="Wehner S."/>
            <person name="Dilcher M."/>
            <person name="Creasy H.H."/>
            <person name="Weidmann M."/>
            <person name="Myers G."/>
            <person name="Vorimore F."/>
            <person name="Vicari N."/>
            <person name="Magnino S."/>
            <person name="Liebler-Tenorio E."/>
            <person name="Ruettger A."/>
            <person name="Bavoil P.M."/>
            <person name="Hufert F.T."/>
            <person name="Rossello-Mora R."/>
            <person name="Marz M."/>
        </authorList>
    </citation>
    <scope>NUCLEOTIDE SEQUENCE [LARGE SCALE GENOMIC DNA]</scope>
    <source>
        <strain evidence="10 11">10DC88</strain>
    </source>
</reference>
<dbReference type="InterPro" id="IPR019772">
    <property type="entry name" value="Ferrochelatase_AS"/>
</dbReference>
<dbReference type="HOGENOM" id="CLU_018884_4_1_0"/>
<dbReference type="UniPathway" id="UPA00252">
    <property type="reaction ID" value="UER00325"/>
</dbReference>
<dbReference type="EC" id="4.98.1.1" evidence="8 9"/>
<evidence type="ECO:0000256" key="6">
    <source>
        <dbReference type="ARBA" id="ARBA00023244"/>
    </source>
</evidence>
<sequence>MDISFLNTTIYFMISAYLLANFGGPRNTQDCQAFLTSLLTDPDVTGGMLPSAIHKYLFTFIAKKRTKKVIPFYEAIGGRSPIYQDTESLAKILSSYLHAPVIPFHRYLEDTHTATIRKLEAFKNLRVLGVPLFPHFTYAVTGSIVRCIHKYLPEANISWIAHFGNHPAFLSCIIDHIRKFLQSHDIPEDNCCLLFSAHGLPVKYIRKGDPYSQQCEHSFLAISQQLHPIETHLCYQSKFGFGKWLSPATQTICATLATSKKYVLIVPFGFTSEHIETLYEIEKEYLPILRQRGYVALRIPTIYNSVHWGETLATIIQNSPHTAYPELIKSS</sequence>
<dbReference type="EMBL" id="CP006571">
    <property type="protein sequence ID" value="AHK63786.1"/>
    <property type="molecule type" value="Genomic_DNA"/>
</dbReference>
<dbReference type="InterPro" id="IPR033659">
    <property type="entry name" value="Ferrochelatase_N"/>
</dbReference>
<evidence type="ECO:0000256" key="1">
    <source>
        <dbReference type="ARBA" id="ARBA00007718"/>
    </source>
</evidence>
<dbReference type="GO" id="GO:0006783">
    <property type="term" value="P:heme biosynthetic process"/>
    <property type="evidence" value="ECO:0007669"/>
    <property type="project" value="UniProtKB-UniRule"/>
</dbReference>
<evidence type="ECO:0000256" key="5">
    <source>
        <dbReference type="ARBA" id="ARBA00023239"/>
    </source>
</evidence>
<evidence type="ECO:0000256" key="9">
    <source>
        <dbReference type="RuleBase" id="RU000607"/>
    </source>
</evidence>
<dbReference type="GO" id="GO:0005737">
    <property type="term" value="C:cytoplasm"/>
    <property type="evidence" value="ECO:0007669"/>
    <property type="project" value="UniProtKB-SubCell"/>
</dbReference>
<organism evidence="10 11">
    <name type="scientific">Chlamydia avium 10DC88</name>
    <dbReference type="NCBI Taxonomy" id="1229831"/>
    <lineage>
        <taxon>Bacteria</taxon>
        <taxon>Pseudomonadati</taxon>
        <taxon>Chlamydiota</taxon>
        <taxon>Chlamydiia</taxon>
        <taxon>Chlamydiales</taxon>
        <taxon>Chlamydiaceae</taxon>
        <taxon>Chlamydia/Chlamydophila group</taxon>
        <taxon>Chlamydia</taxon>
    </lineage>
</organism>
<dbReference type="CDD" id="cd03411">
    <property type="entry name" value="Ferrochelatase_N"/>
    <property type="match status" value="1"/>
</dbReference>
<dbReference type="GO" id="GO:0046872">
    <property type="term" value="F:metal ion binding"/>
    <property type="evidence" value="ECO:0007669"/>
    <property type="project" value="UniProtKB-KW"/>
</dbReference>
<keyword evidence="6 8" id="KW-0627">Porphyrin biosynthesis</keyword>